<organism evidence="6 7">
    <name type="scientific">Magallana gigas</name>
    <name type="common">Pacific oyster</name>
    <name type="synonym">Crassostrea gigas</name>
    <dbReference type="NCBI Taxonomy" id="29159"/>
    <lineage>
        <taxon>Eukaryota</taxon>
        <taxon>Metazoa</taxon>
        <taxon>Spiralia</taxon>
        <taxon>Lophotrochozoa</taxon>
        <taxon>Mollusca</taxon>
        <taxon>Bivalvia</taxon>
        <taxon>Autobranchia</taxon>
        <taxon>Pteriomorphia</taxon>
        <taxon>Ostreida</taxon>
        <taxon>Ostreoidea</taxon>
        <taxon>Ostreidae</taxon>
        <taxon>Magallana</taxon>
    </lineage>
</organism>
<dbReference type="Gene3D" id="3.40.50.300">
    <property type="entry name" value="P-loop containing nucleotide triphosphate hydrolases"/>
    <property type="match status" value="1"/>
</dbReference>
<dbReference type="Proteomes" id="UP000005408">
    <property type="component" value="Unassembled WGS sequence"/>
</dbReference>
<dbReference type="InterPro" id="IPR057842">
    <property type="entry name" value="WH_MER3"/>
</dbReference>
<protein>
    <recommendedName>
        <fullName evidence="5">Helicase C-terminal domain-containing protein</fullName>
    </recommendedName>
</protein>
<evidence type="ECO:0000256" key="4">
    <source>
        <dbReference type="ARBA" id="ARBA00022840"/>
    </source>
</evidence>
<dbReference type="Pfam" id="PF23445">
    <property type="entry name" value="WHD_SNRNP200"/>
    <property type="match status" value="1"/>
</dbReference>
<dbReference type="EnsemblMetazoa" id="G16970.1">
    <property type="protein sequence ID" value="G16970.1:cds"/>
    <property type="gene ID" value="G16970"/>
</dbReference>
<keyword evidence="2" id="KW-0378">Hydrolase</keyword>
<dbReference type="CDD" id="cd18795">
    <property type="entry name" value="SF2_C_Ski2"/>
    <property type="match status" value="1"/>
</dbReference>
<keyword evidence="7" id="KW-1185">Reference proteome</keyword>
<dbReference type="FunFam" id="3.40.50.300:FF:006065">
    <property type="entry name" value="Predicted protein"/>
    <property type="match status" value="1"/>
</dbReference>
<dbReference type="GO" id="GO:0016787">
    <property type="term" value="F:hydrolase activity"/>
    <property type="evidence" value="ECO:0007669"/>
    <property type="project" value="UniProtKB-KW"/>
</dbReference>
<evidence type="ECO:0000256" key="2">
    <source>
        <dbReference type="ARBA" id="ARBA00022801"/>
    </source>
</evidence>
<dbReference type="InterPro" id="IPR050474">
    <property type="entry name" value="Hel308_SKI2-like"/>
</dbReference>
<sequence length="217" mass="24855">MKLRLGKYIAYKTHQLNEMAYFDNLTPFSAHLHMENIISGIKDTNLKLTLAFGIGLHHAGLIERDRKVCEELFVNQKIQVLIATSTLAWGVNFPAHLVVVKGTEYFDGKTRRYVDFPITDVLQMMGRAGRPQFDDQGVAMILVHDIKKHFYKRFLYEPFPVESNLLEVLPDHMNAEIVAGTVTSKQDAMDYITWTYFFRRLVQNPTISISVAGGCVW</sequence>
<dbReference type="SMART" id="SM00490">
    <property type="entry name" value="HELICc"/>
    <property type="match status" value="1"/>
</dbReference>
<dbReference type="Pfam" id="PF00271">
    <property type="entry name" value="Helicase_C"/>
    <property type="match status" value="1"/>
</dbReference>
<dbReference type="InterPro" id="IPR001650">
    <property type="entry name" value="Helicase_C-like"/>
</dbReference>
<keyword evidence="3" id="KW-0347">Helicase</keyword>
<dbReference type="PROSITE" id="PS51194">
    <property type="entry name" value="HELICASE_CTER"/>
    <property type="match status" value="1"/>
</dbReference>
<dbReference type="GO" id="GO:0004386">
    <property type="term" value="F:helicase activity"/>
    <property type="evidence" value="ECO:0007669"/>
    <property type="project" value="UniProtKB-KW"/>
</dbReference>
<dbReference type="PANTHER" id="PTHR47961:SF4">
    <property type="entry name" value="ACTIVATING SIGNAL COINTEGRATOR 1 COMPLEX SUBUNIT 3"/>
    <property type="match status" value="1"/>
</dbReference>
<dbReference type="GO" id="GO:0005634">
    <property type="term" value="C:nucleus"/>
    <property type="evidence" value="ECO:0007669"/>
    <property type="project" value="TreeGrafter"/>
</dbReference>
<dbReference type="AlphaFoldDB" id="A0A8W8J2N3"/>
<dbReference type="PANTHER" id="PTHR47961">
    <property type="entry name" value="DNA POLYMERASE THETA, PUTATIVE (AFU_ORTHOLOGUE AFUA_1G05260)-RELATED"/>
    <property type="match status" value="1"/>
</dbReference>
<evidence type="ECO:0000256" key="1">
    <source>
        <dbReference type="ARBA" id="ARBA00022741"/>
    </source>
</evidence>
<keyword evidence="4" id="KW-0067">ATP-binding</keyword>
<feature type="domain" description="Helicase C-terminal" evidence="5">
    <location>
        <begin position="1"/>
        <end position="189"/>
    </location>
</feature>
<evidence type="ECO:0000313" key="6">
    <source>
        <dbReference type="EnsemblMetazoa" id="G16970.1:cds"/>
    </source>
</evidence>
<keyword evidence="1" id="KW-0547">Nucleotide-binding</keyword>
<name>A0A8W8J2N3_MAGGI</name>
<evidence type="ECO:0000256" key="3">
    <source>
        <dbReference type="ARBA" id="ARBA00022806"/>
    </source>
</evidence>
<reference evidence="6" key="1">
    <citation type="submission" date="2022-08" db="UniProtKB">
        <authorList>
            <consortium name="EnsemblMetazoa"/>
        </authorList>
    </citation>
    <scope>IDENTIFICATION</scope>
    <source>
        <strain evidence="6">05x7-T-G4-1.051#20</strain>
    </source>
</reference>
<proteinExistence type="predicted"/>
<accession>A0A8W8J2N3</accession>
<dbReference type="InterPro" id="IPR036388">
    <property type="entry name" value="WH-like_DNA-bd_sf"/>
</dbReference>
<dbReference type="InterPro" id="IPR027417">
    <property type="entry name" value="P-loop_NTPase"/>
</dbReference>
<dbReference type="FunFam" id="1.10.10.10:FF:000012">
    <property type="entry name" value="U5 small nuclear ribonucleoprotein helicase"/>
    <property type="match status" value="1"/>
</dbReference>
<dbReference type="Gene3D" id="1.10.10.10">
    <property type="entry name" value="Winged helix-like DNA-binding domain superfamily/Winged helix DNA-binding domain"/>
    <property type="match status" value="1"/>
</dbReference>
<dbReference type="GO" id="GO:0005524">
    <property type="term" value="F:ATP binding"/>
    <property type="evidence" value="ECO:0007669"/>
    <property type="project" value="UniProtKB-KW"/>
</dbReference>
<dbReference type="SUPFAM" id="SSF52540">
    <property type="entry name" value="P-loop containing nucleoside triphosphate hydrolases"/>
    <property type="match status" value="1"/>
</dbReference>
<evidence type="ECO:0000259" key="5">
    <source>
        <dbReference type="PROSITE" id="PS51194"/>
    </source>
</evidence>
<evidence type="ECO:0000313" key="7">
    <source>
        <dbReference type="Proteomes" id="UP000005408"/>
    </source>
</evidence>